<dbReference type="AlphaFoldDB" id="A0A0P1AGV7"/>
<keyword evidence="2" id="KW-1185">Reference proteome</keyword>
<name>A0A0P1AGV7_PLAHL</name>
<evidence type="ECO:0000313" key="2">
    <source>
        <dbReference type="Proteomes" id="UP000054928"/>
    </source>
</evidence>
<accession>A0A0P1AGV7</accession>
<dbReference type="EMBL" id="CCYD01000442">
    <property type="protein sequence ID" value="CEG39889.1"/>
    <property type="molecule type" value="Genomic_DNA"/>
</dbReference>
<reference evidence="2" key="1">
    <citation type="submission" date="2014-09" db="EMBL/GenBank/DDBJ databases">
        <authorList>
            <person name="Sharma Rahul"/>
            <person name="Thines Marco"/>
        </authorList>
    </citation>
    <scope>NUCLEOTIDE SEQUENCE [LARGE SCALE GENOMIC DNA]</scope>
</reference>
<dbReference type="GeneID" id="36405172"/>
<protein>
    <submittedName>
        <fullName evidence="1">Uncharacterized protein</fullName>
    </submittedName>
</protein>
<organism evidence="1 2">
    <name type="scientific">Plasmopara halstedii</name>
    <name type="common">Downy mildew of sunflower</name>
    <dbReference type="NCBI Taxonomy" id="4781"/>
    <lineage>
        <taxon>Eukaryota</taxon>
        <taxon>Sar</taxon>
        <taxon>Stramenopiles</taxon>
        <taxon>Oomycota</taxon>
        <taxon>Peronosporomycetes</taxon>
        <taxon>Peronosporales</taxon>
        <taxon>Peronosporaceae</taxon>
        <taxon>Plasmopara</taxon>
    </lineage>
</organism>
<dbReference type="RefSeq" id="XP_024576258.1">
    <property type="nucleotide sequence ID" value="XM_024725486.1"/>
</dbReference>
<evidence type="ECO:0000313" key="1">
    <source>
        <dbReference type="EMBL" id="CEG39889.1"/>
    </source>
</evidence>
<dbReference type="Proteomes" id="UP000054928">
    <property type="component" value="Unassembled WGS sequence"/>
</dbReference>
<proteinExistence type="predicted"/>
<sequence length="62" mass="6861">MKTNTEYKLDTVKILEKDDIVGKIGILVFKMTPKSTFGQTGAVTSLSTEMSRKINKILLPGM</sequence>